<organism evidence="1 2">
    <name type="scientific">Mycobacteroides abscessus subsp. abscessus</name>
    <dbReference type="NCBI Taxonomy" id="1185650"/>
    <lineage>
        <taxon>Bacteria</taxon>
        <taxon>Bacillati</taxon>
        <taxon>Actinomycetota</taxon>
        <taxon>Actinomycetes</taxon>
        <taxon>Mycobacteriales</taxon>
        <taxon>Mycobacteriaceae</taxon>
        <taxon>Mycobacteroides</taxon>
        <taxon>Mycobacteroides abscessus</taxon>
    </lineage>
</organism>
<dbReference type="RefSeq" id="WP_074292717.1">
    <property type="nucleotide sequence ID" value="NZ_FSGK01000002.1"/>
</dbReference>
<sequence>MPAVSREISNREELAKLPNLSVVVFRGAGMQLAWQLDKAWFAAGDTEFMFTRNIPDEAFPAIQVWEGEPRS</sequence>
<name>A0AB38CVU8_9MYCO</name>
<evidence type="ECO:0000313" key="1">
    <source>
        <dbReference type="EMBL" id="SIA52924.1"/>
    </source>
</evidence>
<evidence type="ECO:0000313" key="2">
    <source>
        <dbReference type="Proteomes" id="UP000185210"/>
    </source>
</evidence>
<protein>
    <submittedName>
        <fullName evidence="1">Uncharacterized protein</fullName>
    </submittedName>
</protein>
<dbReference type="Proteomes" id="UP000185210">
    <property type="component" value="Unassembled WGS sequence"/>
</dbReference>
<reference evidence="1 2" key="1">
    <citation type="submission" date="2016-11" db="EMBL/GenBank/DDBJ databases">
        <authorList>
            <consortium name="Pathogen Informatics"/>
        </authorList>
    </citation>
    <scope>NUCLEOTIDE SEQUENCE [LARGE SCALE GENOMIC DNA]</scope>
    <source>
        <strain evidence="1 2">104</strain>
    </source>
</reference>
<gene>
    <name evidence="1" type="ORF">SAMEA2070301_01335</name>
</gene>
<dbReference type="EMBL" id="FSHM01000002">
    <property type="protein sequence ID" value="SIA52924.1"/>
    <property type="molecule type" value="Genomic_DNA"/>
</dbReference>
<comment type="caution">
    <text evidence="1">The sequence shown here is derived from an EMBL/GenBank/DDBJ whole genome shotgun (WGS) entry which is preliminary data.</text>
</comment>
<dbReference type="AlphaFoldDB" id="A0AB38CVU8"/>
<accession>A0AB38CVU8</accession>
<proteinExistence type="predicted"/>